<organism evidence="1 2">
    <name type="scientific">Corchorus capsularis</name>
    <name type="common">Jute</name>
    <dbReference type="NCBI Taxonomy" id="210143"/>
    <lineage>
        <taxon>Eukaryota</taxon>
        <taxon>Viridiplantae</taxon>
        <taxon>Streptophyta</taxon>
        <taxon>Embryophyta</taxon>
        <taxon>Tracheophyta</taxon>
        <taxon>Spermatophyta</taxon>
        <taxon>Magnoliopsida</taxon>
        <taxon>eudicotyledons</taxon>
        <taxon>Gunneridae</taxon>
        <taxon>Pentapetalae</taxon>
        <taxon>rosids</taxon>
        <taxon>malvids</taxon>
        <taxon>Malvales</taxon>
        <taxon>Malvaceae</taxon>
        <taxon>Grewioideae</taxon>
        <taxon>Apeibeae</taxon>
        <taxon>Corchorus</taxon>
    </lineage>
</organism>
<name>A0A1R3IH40_COCAP</name>
<evidence type="ECO:0000313" key="2">
    <source>
        <dbReference type="Proteomes" id="UP000188268"/>
    </source>
</evidence>
<protein>
    <submittedName>
        <fullName evidence="1">Uncharacterized protein</fullName>
    </submittedName>
</protein>
<proteinExistence type="predicted"/>
<gene>
    <name evidence="1" type="ORF">CCACVL1_12178</name>
</gene>
<sequence>MSASNGSHPKSNPPTLLEIRSKIVTIEKIDFLKSETNAREERKKT</sequence>
<reference evidence="1 2" key="1">
    <citation type="submission" date="2013-09" db="EMBL/GenBank/DDBJ databases">
        <title>Corchorus capsularis genome sequencing.</title>
        <authorList>
            <person name="Alam M."/>
            <person name="Haque M.S."/>
            <person name="Islam M.S."/>
            <person name="Emdad E.M."/>
            <person name="Islam M.M."/>
            <person name="Ahmed B."/>
            <person name="Halim A."/>
            <person name="Hossen Q.M.M."/>
            <person name="Hossain M.Z."/>
            <person name="Ahmed R."/>
            <person name="Khan M.M."/>
            <person name="Islam R."/>
            <person name="Rashid M.M."/>
            <person name="Khan S.A."/>
            <person name="Rahman M.S."/>
            <person name="Alam M."/>
        </authorList>
    </citation>
    <scope>NUCLEOTIDE SEQUENCE [LARGE SCALE GENOMIC DNA]</scope>
    <source>
        <strain evidence="2">cv. CVL-1</strain>
        <tissue evidence="1">Whole seedling</tissue>
    </source>
</reference>
<dbReference type="Proteomes" id="UP000188268">
    <property type="component" value="Unassembled WGS sequence"/>
</dbReference>
<dbReference type="EMBL" id="AWWV01010077">
    <property type="protein sequence ID" value="OMO81821.1"/>
    <property type="molecule type" value="Genomic_DNA"/>
</dbReference>
<dbReference type="Gramene" id="OMO81821">
    <property type="protein sequence ID" value="OMO81821"/>
    <property type="gene ID" value="CCACVL1_12178"/>
</dbReference>
<dbReference type="AlphaFoldDB" id="A0A1R3IH40"/>
<keyword evidence="2" id="KW-1185">Reference proteome</keyword>
<comment type="caution">
    <text evidence="1">The sequence shown here is derived from an EMBL/GenBank/DDBJ whole genome shotgun (WGS) entry which is preliminary data.</text>
</comment>
<accession>A0A1R3IH40</accession>
<evidence type="ECO:0000313" key="1">
    <source>
        <dbReference type="EMBL" id="OMO81821.1"/>
    </source>
</evidence>